<dbReference type="InterPro" id="IPR038599">
    <property type="entry name" value="LAP1C-like_C_sf"/>
</dbReference>
<evidence type="ECO:0000313" key="12">
    <source>
        <dbReference type="EMBL" id="CAH2311411.1"/>
    </source>
</evidence>
<dbReference type="GO" id="GO:0061024">
    <property type="term" value="P:membrane organization"/>
    <property type="evidence" value="ECO:0007669"/>
    <property type="project" value="TreeGrafter"/>
</dbReference>
<feature type="compositionally biased region" description="Polar residues" evidence="10">
    <location>
        <begin position="181"/>
        <end position="196"/>
    </location>
</feature>
<evidence type="ECO:0000259" key="11">
    <source>
        <dbReference type="Pfam" id="PF05609"/>
    </source>
</evidence>
<evidence type="ECO:0000256" key="2">
    <source>
        <dbReference type="ARBA" id="ARBA00007860"/>
    </source>
</evidence>
<dbReference type="PANTHER" id="PTHR18843:SF9">
    <property type="entry name" value="TORSIN A INTERACTING PROTEIN 2"/>
    <property type="match status" value="1"/>
</dbReference>
<dbReference type="Gene3D" id="3.40.50.12190">
    <property type="match status" value="1"/>
</dbReference>
<organism evidence="12 13">
    <name type="scientific">Pelobates cultripes</name>
    <name type="common">Western spadefoot toad</name>
    <dbReference type="NCBI Taxonomy" id="61616"/>
    <lineage>
        <taxon>Eukaryota</taxon>
        <taxon>Metazoa</taxon>
        <taxon>Chordata</taxon>
        <taxon>Craniata</taxon>
        <taxon>Vertebrata</taxon>
        <taxon>Euteleostomi</taxon>
        <taxon>Amphibia</taxon>
        <taxon>Batrachia</taxon>
        <taxon>Anura</taxon>
        <taxon>Pelobatoidea</taxon>
        <taxon>Pelobatidae</taxon>
        <taxon>Pelobates</taxon>
    </lineage>
</organism>
<gene>
    <name evidence="12" type="ORF">PECUL_23A022257</name>
</gene>
<feature type="compositionally biased region" description="Basic and acidic residues" evidence="10">
    <location>
        <begin position="14"/>
        <end position="41"/>
    </location>
</feature>
<feature type="compositionally biased region" description="Polar residues" evidence="10">
    <location>
        <begin position="69"/>
        <end position="84"/>
    </location>
</feature>
<keyword evidence="7" id="KW-0325">Glycoprotein</keyword>
<evidence type="ECO:0000256" key="4">
    <source>
        <dbReference type="ARBA" id="ARBA00022692"/>
    </source>
</evidence>
<dbReference type="PANTHER" id="PTHR18843">
    <property type="entry name" value="TORSIN-1A-INTERACTING PROTEIN"/>
    <property type="match status" value="1"/>
</dbReference>
<evidence type="ECO:0000256" key="7">
    <source>
        <dbReference type="ARBA" id="ARBA00023180"/>
    </source>
</evidence>
<comment type="similarity">
    <text evidence="2">Belongs to the TOR1AIP family.</text>
</comment>
<feature type="compositionally biased region" description="Basic and acidic residues" evidence="10">
    <location>
        <begin position="323"/>
        <end position="332"/>
    </location>
</feature>
<feature type="compositionally biased region" description="Basic and acidic residues" evidence="10">
    <location>
        <begin position="339"/>
        <end position="355"/>
    </location>
</feature>
<dbReference type="InterPro" id="IPR046753">
    <property type="entry name" value="TOIP1/2_C"/>
</dbReference>
<dbReference type="GO" id="GO:0005635">
    <property type="term" value="C:nuclear envelope"/>
    <property type="evidence" value="ECO:0007669"/>
    <property type="project" value="UniProtKB-SubCell"/>
</dbReference>
<feature type="domain" description="Torsin-1A-interacting protein 1/2 AAA+ activator" evidence="11">
    <location>
        <begin position="677"/>
        <end position="897"/>
    </location>
</feature>
<dbReference type="AlphaFoldDB" id="A0AAD1SVU3"/>
<feature type="compositionally biased region" description="Basic and acidic residues" evidence="10">
    <location>
        <begin position="211"/>
        <end position="220"/>
    </location>
</feature>
<feature type="compositionally biased region" description="Basic and acidic residues" evidence="10">
    <location>
        <begin position="99"/>
        <end position="108"/>
    </location>
</feature>
<feature type="compositionally biased region" description="Basic and acidic residues" evidence="10">
    <location>
        <begin position="362"/>
        <end position="387"/>
    </location>
</feature>
<evidence type="ECO:0000256" key="8">
    <source>
        <dbReference type="ARBA" id="ARBA00023242"/>
    </source>
</evidence>
<evidence type="ECO:0000256" key="10">
    <source>
        <dbReference type="SAM" id="MobiDB-lite"/>
    </source>
</evidence>
<evidence type="ECO:0000256" key="5">
    <source>
        <dbReference type="ARBA" id="ARBA00022989"/>
    </source>
</evidence>
<name>A0AAD1SVU3_PELCU</name>
<feature type="compositionally biased region" description="Basic and acidic residues" evidence="10">
    <location>
        <begin position="138"/>
        <end position="163"/>
    </location>
</feature>
<dbReference type="Pfam" id="PF05609">
    <property type="entry name" value="LAP1_C"/>
    <property type="match status" value="1"/>
</dbReference>
<evidence type="ECO:0000256" key="3">
    <source>
        <dbReference type="ARBA" id="ARBA00022553"/>
    </source>
</evidence>
<feature type="compositionally biased region" description="Basic and acidic residues" evidence="10">
    <location>
        <begin position="558"/>
        <end position="567"/>
    </location>
</feature>
<feature type="compositionally biased region" description="Basic and acidic residues" evidence="10">
    <location>
        <begin position="250"/>
        <end position="284"/>
    </location>
</feature>
<keyword evidence="8" id="KW-0539">Nucleus</keyword>
<proteinExistence type="inferred from homology"/>
<evidence type="ECO:0000256" key="9">
    <source>
        <dbReference type="ARBA" id="ARBA00037847"/>
    </source>
</evidence>
<keyword evidence="6" id="KW-0472">Membrane</keyword>
<keyword evidence="4" id="KW-0812">Transmembrane</keyword>
<keyword evidence="3" id="KW-0597">Phosphoprotein</keyword>
<feature type="region of interest" description="Disordered" evidence="10">
    <location>
        <begin position="1"/>
        <end position="448"/>
    </location>
</feature>
<keyword evidence="13" id="KW-1185">Reference proteome</keyword>
<dbReference type="InterPro" id="IPR008662">
    <property type="entry name" value="TOIP1/2"/>
</dbReference>
<feature type="compositionally biased region" description="Polar residues" evidence="10">
    <location>
        <begin position="395"/>
        <end position="408"/>
    </location>
</feature>
<accession>A0AAD1SVU3</accession>
<evidence type="ECO:0000313" key="13">
    <source>
        <dbReference type="Proteomes" id="UP001295444"/>
    </source>
</evidence>
<dbReference type="EMBL" id="OW240919">
    <property type="protein sequence ID" value="CAH2311411.1"/>
    <property type="molecule type" value="Genomic_DNA"/>
</dbReference>
<feature type="compositionally biased region" description="Basic and acidic residues" evidence="10">
    <location>
        <begin position="115"/>
        <end position="131"/>
    </location>
</feature>
<feature type="region of interest" description="Disordered" evidence="10">
    <location>
        <begin position="541"/>
        <end position="576"/>
    </location>
</feature>
<protein>
    <recommendedName>
        <fullName evidence="11">Torsin-1A-interacting protein 1/2 AAA+ activator domain-containing protein</fullName>
    </recommendedName>
</protein>
<dbReference type="GO" id="GO:0001671">
    <property type="term" value="F:ATPase activator activity"/>
    <property type="evidence" value="ECO:0007669"/>
    <property type="project" value="InterPro"/>
</dbReference>
<comment type="subcellular location">
    <subcellularLocation>
        <location evidence="9">Endomembrane system</location>
        <topology evidence="9">Single-pass membrane protein</topology>
    </subcellularLocation>
    <subcellularLocation>
        <location evidence="1">Nucleus envelope</location>
    </subcellularLocation>
</comment>
<evidence type="ECO:0000256" key="6">
    <source>
        <dbReference type="ARBA" id="ARBA00023136"/>
    </source>
</evidence>
<feature type="compositionally biased region" description="Polar residues" evidence="10">
    <location>
        <begin position="293"/>
        <end position="308"/>
    </location>
</feature>
<keyword evidence="5" id="KW-1133">Transmembrane helix</keyword>
<reference evidence="12" key="1">
    <citation type="submission" date="2022-03" db="EMBL/GenBank/DDBJ databases">
        <authorList>
            <person name="Alioto T."/>
            <person name="Alioto T."/>
            <person name="Gomez Garrido J."/>
        </authorList>
    </citation>
    <scope>NUCLEOTIDE SEQUENCE</scope>
</reference>
<sequence>MEGKPSENAGPAGDAKEKSSNNRESVVDTEKKVSEKTKQDDVPQDLYVEKSSSVSENNDKKESALDMEQSASKTVEYPSETSAENTEEISHTGSSVEPEADRSLENKRKPSTTDIDEKPGEHPELVVDMKENAGPAGDAKENTSDNRESVADTEKRVGEKTTQDDVPQENNDKGSALDMEQSASKSVEYPSETSAENTEEISHTGSSVEPEADRSLENKRKPSTTDIDEKPGEHPELVVDMKENAGPAGDAKENTSDNRESVADTEKRVGEKTTKDDVPQENNDKGSALDMEQSASKSVDYPSETSAKNTEEISHTGSSVDPEADRSLENKRKPSATDIDEKPGEHPELVVDMKENAGPAGDAKENTSDNRESVADTEKRVGEKTTQDDVPQDLSVENSSLSSANNDKGSALDMEQSASETSAENTEEISHTGSSVDPEENRSLADPGEFALATTEQSLVRNKNAIKKTESTLNKGEDFNEGKVPTNVTENNSSRTIRSCLDSEKIPFETLELAKSANTVLYQHSKESNLHDSNLFLTSEDTQKYVEKSPSIESEESYESKQVERSHGANLEDEDSKQLRARYRPQFIQKTSSMTPKTSPGVTKTSGSLLALDSQEDETQIKTSKAEYLEKKQDSDPYLTVWQKKQKALVGGFLCVVGVGILFLYFLSGSSPSADPNPSVLQIYQREFESFKTYFPGQNEALWLRSQKMHLKHLNKSNPLEPTTLILTAARGGERTLRCLSEQLAKTYSSALNASYLAIDGSTKAKYDSKTAKLHIDQKLDSGFKTTYRAAVLHRLEELPAGSLLILYKYCDHENAAFTNVALVLTVLLDKETLDRNLSLAEIEEKVKDFLWKRFTSPNHIGSHNEMDVDKLSGVWSRISHLVLPVLPVDSIESGNCPWPLEGQEETD</sequence>
<feature type="compositionally biased region" description="Basic and acidic residues" evidence="10">
    <location>
        <begin position="227"/>
        <end position="243"/>
    </location>
</feature>
<dbReference type="GO" id="GO:0016020">
    <property type="term" value="C:membrane"/>
    <property type="evidence" value="ECO:0007669"/>
    <property type="project" value="TreeGrafter"/>
</dbReference>
<dbReference type="Proteomes" id="UP001295444">
    <property type="component" value="Chromosome 08"/>
</dbReference>
<evidence type="ECO:0000256" key="1">
    <source>
        <dbReference type="ARBA" id="ARBA00004259"/>
    </source>
</evidence>